<dbReference type="RefSeq" id="WP_149775736.1">
    <property type="nucleotide sequence ID" value="NZ_FQVK01000010.1"/>
</dbReference>
<dbReference type="Pfam" id="PF08666">
    <property type="entry name" value="SAF"/>
    <property type="match status" value="1"/>
</dbReference>
<evidence type="ECO:0000313" key="3">
    <source>
        <dbReference type="Proteomes" id="UP000325134"/>
    </source>
</evidence>
<dbReference type="InterPro" id="IPR013974">
    <property type="entry name" value="SAF"/>
</dbReference>
<protein>
    <submittedName>
        <fullName evidence="2">Pilus assembly protein CpaB</fullName>
    </submittedName>
</protein>
<dbReference type="InterPro" id="IPR031571">
    <property type="entry name" value="RcpC_dom"/>
</dbReference>
<dbReference type="AlphaFoldDB" id="A0A1M4X189"/>
<dbReference type="EMBL" id="FQVK01000010">
    <property type="protein sequence ID" value="SHE87220.1"/>
    <property type="molecule type" value="Genomic_DNA"/>
</dbReference>
<accession>A0A1M4X189</accession>
<dbReference type="Proteomes" id="UP000325134">
    <property type="component" value="Unassembled WGS sequence"/>
</dbReference>
<dbReference type="Pfam" id="PF16976">
    <property type="entry name" value="RcpC"/>
    <property type="match status" value="1"/>
</dbReference>
<dbReference type="SMART" id="SM00858">
    <property type="entry name" value="SAF"/>
    <property type="match status" value="1"/>
</dbReference>
<gene>
    <name evidence="2" type="ORF">SAMN05444279_11070</name>
</gene>
<evidence type="ECO:0000313" key="2">
    <source>
        <dbReference type="EMBL" id="SHE87220.1"/>
    </source>
</evidence>
<evidence type="ECO:0000259" key="1">
    <source>
        <dbReference type="SMART" id="SM00858"/>
    </source>
</evidence>
<organism evidence="2 3">
    <name type="scientific">Ruegeria intermedia</name>
    <dbReference type="NCBI Taxonomy" id="996115"/>
    <lineage>
        <taxon>Bacteria</taxon>
        <taxon>Pseudomonadati</taxon>
        <taxon>Pseudomonadota</taxon>
        <taxon>Alphaproteobacteria</taxon>
        <taxon>Rhodobacterales</taxon>
        <taxon>Roseobacteraceae</taxon>
        <taxon>Ruegeria</taxon>
    </lineage>
</organism>
<keyword evidence="3" id="KW-1185">Reference proteome</keyword>
<name>A0A1M4X189_9RHOB</name>
<proteinExistence type="predicted"/>
<dbReference type="NCBIfam" id="TIGR03177">
    <property type="entry name" value="pilus_cpaB"/>
    <property type="match status" value="1"/>
</dbReference>
<dbReference type="InterPro" id="IPR017592">
    <property type="entry name" value="Pilus_assmbl_Flp-typ_CpaB"/>
</dbReference>
<sequence length="293" mass="31276">MRAVFGLVLIVGVALAGGAVYMARNYIAEYQNALARERQAAQEALANAKVDVVPTVGVIVANRKLKYGEPLTAEDVRVVEWPENAIPEGTFTDMTVLFPETGENERFVLRAMEKDEAIMTVKITEPGEPAGLTSMLEKGKRAFAISVDVASGVSGFLRPGDVVDVYWTGSLRGAVEGANGEITRLIQPNIELIAVDQTAGSDVTGTTIARTVTVAATPEQIAALAQAQNTGRLSLALVGVQDETVASAIEMDQRKLLGIKESAPAPVKKEEKVCTIRTRRGDQIVETPIPCTN</sequence>
<feature type="domain" description="SAF" evidence="1">
    <location>
        <begin position="56"/>
        <end position="124"/>
    </location>
</feature>
<dbReference type="CDD" id="cd11614">
    <property type="entry name" value="SAF_CpaB_FlgA_like"/>
    <property type="match status" value="1"/>
</dbReference>
<dbReference type="OrthoDB" id="163768at2"/>
<reference evidence="2 3" key="1">
    <citation type="submission" date="2016-11" db="EMBL/GenBank/DDBJ databases">
        <authorList>
            <person name="Varghese N."/>
            <person name="Submissions S."/>
        </authorList>
    </citation>
    <scope>NUCLEOTIDE SEQUENCE [LARGE SCALE GENOMIC DNA]</scope>
    <source>
        <strain evidence="2 3">DSM 29341</strain>
    </source>
</reference>